<accession>A0A1H7KLW7</accession>
<dbReference type="SUPFAM" id="SSF46785">
    <property type="entry name" value="Winged helix' DNA-binding domain"/>
    <property type="match status" value="1"/>
</dbReference>
<dbReference type="SUPFAM" id="SSF53850">
    <property type="entry name" value="Periplasmic binding protein-like II"/>
    <property type="match status" value="1"/>
</dbReference>
<dbReference type="Gene3D" id="3.40.190.290">
    <property type="match status" value="1"/>
</dbReference>
<protein>
    <submittedName>
        <fullName evidence="7">DNA-binding transcriptional regulator, LysR family</fullName>
    </submittedName>
</protein>
<proteinExistence type="inferred from homology"/>
<organism evidence="7 8">
    <name type="scientific">Bosea lupini</name>
    <dbReference type="NCBI Taxonomy" id="1036779"/>
    <lineage>
        <taxon>Bacteria</taxon>
        <taxon>Pseudomonadati</taxon>
        <taxon>Pseudomonadota</taxon>
        <taxon>Alphaproteobacteria</taxon>
        <taxon>Hyphomicrobiales</taxon>
        <taxon>Boseaceae</taxon>
        <taxon>Bosea</taxon>
    </lineage>
</organism>
<dbReference type="PANTHER" id="PTHR30427">
    <property type="entry name" value="TRANSCRIPTIONAL ACTIVATOR PROTEIN LYSR"/>
    <property type="match status" value="1"/>
</dbReference>
<evidence type="ECO:0000256" key="4">
    <source>
        <dbReference type="ARBA" id="ARBA00023163"/>
    </source>
</evidence>
<dbReference type="PRINTS" id="PR00039">
    <property type="entry name" value="HTHLYSR"/>
</dbReference>
<evidence type="ECO:0000256" key="1">
    <source>
        <dbReference type="ARBA" id="ARBA00009437"/>
    </source>
</evidence>
<dbReference type="PANTHER" id="PTHR30427:SF1">
    <property type="entry name" value="TRANSCRIPTIONAL ACTIVATOR PROTEIN LYSR"/>
    <property type="match status" value="1"/>
</dbReference>
<evidence type="ECO:0000259" key="6">
    <source>
        <dbReference type="PROSITE" id="PS50931"/>
    </source>
</evidence>
<feature type="region of interest" description="Disordered" evidence="5">
    <location>
        <begin position="1"/>
        <end position="20"/>
    </location>
</feature>
<dbReference type="AlphaFoldDB" id="A0A1H7KLW7"/>
<evidence type="ECO:0000313" key="7">
    <source>
        <dbReference type="EMBL" id="SEK87005.1"/>
    </source>
</evidence>
<comment type="similarity">
    <text evidence="1">Belongs to the LysR transcriptional regulatory family.</text>
</comment>
<gene>
    <name evidence="7" type="ORF">SAMN04515666_102230</name>
</gene>
<dbReference type="GO" id="GO:0043565">
    <property type="term" value="F:sequence-specific DNA binding"/>
    <property type="evidence" value="ECO:0007669"/>
    <property type="project" value="TreeGrafter"/>
</dbReference>
<dbReference type="STRING" id="1036779.SAMN04515666_102230"/>
<keyword evidence="4" id="KW-0804">Transcription</keyword>
<evidence type="ECO:0000256" key="2">
    <source>
        <dbReference type="ARBA" id="ARBA00023015"/>
    </source>
</evidence>
<evidence type="ECO:0000313" key="8">
    <source>
        <dbReference type="Proteomes" id="UP000199664"/>
    </source>
</evidence>
<dbReference type="EMBL" id="FOAN01000002">
    <property type="protein sequence ID" value="SEK87005.1"/>
    <property type="molecule type" value="Genomic_DNA"/>
</dbReference>
<evidence type="ECO:0000256" key="3">
    <source>
        <dbReference type="ARBA" id="ARBA00023125"/>
    </source>
</evidence>
<name>A0A1H7KLW7_9HYPH</name>
<keyword evidence="8" id="KW-1185">Reference proteome</keyword>
<dbReference type="InterPro" id="IPR036388">
    <property type="entry name" value="WH-like_DNA-bd_sf"/>
</dbReference>
<sequence>MASTARSARPPASTSGRRPPSLRELEVLQAMIATRKTVAAAQMLGISQPAVSRALAALEAHVGRPLFAREGGRLVPTADAFALDAEAQPIFAALERLNSWPGQAVQASVLRIATPPTLAQFVLPPVLAEFRRQEPDVVANVEIDTSSTVISQVADRAVDLGLVDMSASHIGIHGEAIREAVAHVLMPEEHPLADREVLSPQDLADEPIIALARRFPERIKVEQAFADAGVALRLVGEGTAAVFVAEMVRQRVGLALLNPFPLTLGGLCGLVARRFAPAIAYRTMLLFPSAGSVAPAARRFADLLIAMQPEDGLTMPIR</sequence>
<evidence type="ECO:0000256" key="5">
    <source>
        <dbReference type="SAM" id="MobiDB-lite"/>
    </source>
</evidence>
<dbReference type="PROSITE" id="PS50931">
    <property type="entry name" value="HTH_LYSR"/>
    <property type="match status" value="1"/>
</dbReference>
<dbReference type="InterPro" id="IPR000847">
    <property type="entry name" value="LysR_HTH_N"/>
</dbReference>
<feature type="domain" description="HTH lysR-type" evidence="6">
    <location>
        <begin position="20"/>
        <end position="77"/>
    </location>
</feature>
<reference evidence="8" key="1">
    <citation type="submission" date="2016-10" db="EMBL/GenBank/DDBJ databases">
        <authorList>
            <person name="Varghese N."/>
            <person name="Submissions S."/>
        </authorList>
    </citation>
    <scope>NUCLEOTIDE SEQUENCE [LARGE SCALE GENOMIC DNA]</scope>
    <source>
        <strain evidence="8">LMG 26383,CCUG 61248,R- 45681</strain>
    </source>
</reference>
<feature type="compositionally biased region" description="Low complexity" evidence="5">
    <location>
        <begin position="1"/>
        <end position="19"/>
    </location>
</feature>
<keyword evidence="3 7" id="KW-0238">DNA-binding</keyword>
<dbReference type="RefSeq" id="WP_167561559.1">
    <property type="nucleotide sequence ID" value="NZ_FOAN01000002.1"/>
</dbReference>
<keyword evidence="2" id="KW-0805">Transcription regulation</keyword>
<dbReference type="Proteomes" id="UP000199664">
    <property type="component" value="Unassembled WGS sequence"/>
</dbReference>
<dbReference type="InterPro" id="IPR005119">
    <property type="entry name" value="LysR_subst-bd"/>
</dbReference>
<dbReference type="GO" id="GO:0010628">
    <property type="term" value="P:positive regulation of gene expression"/>
    <property type="evidence" value="ECO:0007669"/>
    <property type="project" value="TreeGrafter"/>
</dbReference>
<dbReference type="Gene3D" id="1.10.10.10">
    <property type="entry name" value="Winged helix-like DNA-binding domain superfamily/Winged helix DNA-binding domain"/>
    <property type="match status" value="1"/>
</dbReference>
<dbReference type="InterPro" id="IPR036390">
    <property type="entry name" value="WH_DNA-bd_sf"/>
</dbReference>
<dbReference type="Pfam" id="PF03466">
    <property type="entry name" value="LysR_substrate"/>
    <property type="match status" value="1"/>
</dbReference>
<dbReference type="Pfam" id="PF00126">
    <property type="entry name" value="HTH_1"/>
    <property type="match status" value="1"/>
</dbReference>
<dbReference type="GO" id="GO:0003700">
    <property type="term" value="F:DNA-binding transcription factor activity"/>
    <property type="evidence" value="ECO:0007669"/>
    <property type="project" value="InterPro"/>
</dbReference>